<reference evidence="1" key="2">
    <citation type="submission" date="2023-01" db="EMBL/GenBank/DDBJ databases">
        <authorList>
            <person name="Sun Q."/>
            <person name="Evtushenko L."/>
        </authorList>
    </citation>
    <scope>NUCLEOTIDE SEQUENCE</scope>
    <source>
        <strain evidence="1">VKM Ac-1321</strain>
    </source>
</reference>
<organism evidence="1 2">
    <name type="scientific">Dactylosporangium matsuzakiense</name>
    <dbReference type="NCBI Taxonomy" id="53360"/>
    <lineage>
        <taxon>Bacteria</taxon>
        <taxon>Bacillati</taxon>
        <taxon>Actinomycetota</taxon>
        <taxon>Actinomycetes</taxon>
        <taxon>Micromonosporales</taxon>
        <taxon>Micromonosporaceae</taxon>
        <taxon>Dactylosporangium</taxon>
    </lineage>
</organism>
<name>A0A9W6KWJ4_9ACTN</name>
<reference evidence="1" key="1">
    <citation type="journal article" date="2014" name="Int. J. Syst. Evol. Microbiol.">
        <title>Complete genome sequence of Corynebacterium casei LMG S-19264T (=DSM 44701T), isolated from a smear-ripened cheese.</title>
        <authorList>
            <consortium name="US DOE Joint Genome Institute (JGI-PGF)"/>
            <person name="Walter F."/>
            <person name="Albersmeier A."/>
            <person name="Kalinowski J."/>
            <person name="Ruckert C."/>
        </authorList>
    </citation>
    <scope>NUCLEOTIDE SEQUENCE</scope>
    <source>
        <strain evidence="1">VKM Ac-1321</strain>
    </source>
</reference>
<keyword evidence="2" id="KW-1185">Reference proteome</keyword>
<dbReference type="EMBL" id="BSFP01000159">
    <property type="protein sequence ID" value="GLL08557.1"/>
    <property type="molecule type" value="Genomic_DNA"/>
</dbReference>
<accession>A0A9W6KWJ4</accession>
<dbReference type="Proteomes" id="UP001143480">
    <property type="component" value="Unassembled WGS sequence"/>
</dbReference>
<evidence type="ECO:0000313" key="1">
    <source>
        <dbReference type="EMBL" id="GLL08557.1"/>
    </source>
</evidence>
<comment type="caution">
    <text evidence="1">The sequence shown here is derived from an EMBL/GenBank/DDBJ whole genome shotgun (WGS) entry which is preliminary data.</text>
</comment>
<proteinExistence type="predicted"/>
<sequence length="144" mass="16189">MARLGEAMTVHDRLAAAYSLLMSYDLAVWEGDRPDESDAAQVFRTLYERYFDGAGSPPTQAIRAYVESLLDRWYELGDPRDVDDTSPWSDGPLMNNASGPIMYFAMRYSMADEISAACAQMAAERGLVCFDVQWNQLRPTTDEP</sequence>
<dbReference type="AlphaFoldDB" id="A0A9W6KWJ4"/>
<evidence type="ECO:0000313" key="2">
    <source>
        <dbReference type="Proteomes" id="UP001143480"/>
    </source>
</evidence>
<protein>
    <submittedName>
        <fullName evidence="1">Uncharacterized protein</fullName>
    </submittedName>
</protein>
<gene>
    <name evidence="1" type="ORF">GCM10017581_103240</name>
</gene>